<accession>A0A2G8SSN6</accession>
<sequence length="399" mass="44684">MSDEDDYLSDKFLVEATSSSSKSSAPKTYRERRKEAHKRSALMNEQNRTKSRNEREREAREEALGRSLFERAHEEAEESGQQNKALAMMMKMGFKPGQALGKEGERVEGALTGKATEAGERREADPNSHSSEDGSLPRVQEKDAGPVRAGIGARPALHALQAAVKDEAPVPEPSSGTSHRKVPLALNEWEGKKGIGLGKRPRAASPSASERLAKMARMAEERTHTSFRDRAKQEYEERRASGRLHPAQRTCATLDEKADIQFNVLWLNPESPETFPDGLLDALDDPTLVTAIQQRQVGHSLEGRLRAKMQADALRPLKSTLEDLDEGGIEKAEFRKSPYSEEELQEAVQFLRLGAQDRLTLVLDYLRRKYSYCFWCGTQYNDVEDMESNCPGEDEDAHD</sequence>
<comment type="caution">
    <text evidence="3">The sequence shown here is derived from an EMBL/GenBank/DDBJ whole genome shotgun (WGS) entry which is preliminary data.</text>
</comment>
<dbReference type="STRING" id="1077348.A0A2G8SSN6"/>
<feature type="region of interest" description="Disordered" evidence="1">
    <location>
        <begin position="1"/>
        <end position="180"/>
    </location>
</feature>
<evidence type="ECO:0000256" key="1">
    <source>
        <dbReference type="SAM" id="MobiDB-lite"/>
    </source>
</evidence>
<reference evidence="3 4" key="1">
    <citation type="journal article" date="2015" name="Sci. Rep.">
        <title>Chromosome-level genome map provides insights into diverse defense mechanisms in the medicinal fungus Ganoderma sinense.</title>
        <authorList>
            <person name="Zhu Y."/>
            <person name="Xu J."/>
            <person name="Sun C."/>
            <person name="Zhou S."/>
            <person name="Xu H."/>
            <person name="Nelson D.R."/>
            <person name="Qian J."/>
            <person name="Song J."/>
            <person name="Luo H."/>
            <person name="Xiang L."/>
            <person name="Li Y."/>
            <person name="Xu Z."/>
            <person name="Ji A."/>
            <person name="Wang L."/>
            <person name="Lu S."/>
            <person name="Hayward A."/>
            <person name="Sun W."/>
            <person name="Li X."/>
            <person name="Schwartz D.C."/>
            <person name="Wang Y."/>
            <person name="Chen S."/>
        </authorList>
    </citation>
    <scope>NUCLEOTIDE SEQUENCE [LARGE SCALE GENOMIC DNA]</scope>
    <source>
        <strain evidence="3 4">ZZ0214-1</strain>
    </source>
</reference>
<dbReference type="Proteomes" id="UP000230002">
    <property type="component" value="Unassembled WGS sequence"/>
</dbReference>
<dbReference type="PANTHER" id="PTHR21032">
    <property type="entry name" value="G PATCH DOMAIN-CONTAINING PROTEIN 11"/>
    <property type="match status" value="1"/>
</dbReference>
<dbReference type="AlphaFoldDB" id="A0A2G8SSN6"/>
<evidence type="ECO:0000313" key="4">
    <source>
        <dbReference type="Proteomes" id="UP000230002"/>
    </source>
</evidence>
<evidence type="ECO:0000313" key="3">
    <source>
        <dbReference type="EMBL" id="PIL36770.1"/>
    </source>
</evidence>
<dbReference type="OrthoDB" id="786951at2759"/>
<dbReference type="PROSITE" id="PS50174">
    <property type="entry name" value="G_PATCH"/>
    <property type="match status" value="1"/>
</dbReference>
<proteinExistence type="predicted"/>
<dbReference type="InterPro" id="IPR025239">
    <property type="entry name" value="DUF4187"/>
</dbReference>
<dbReference type="InterPro" id="IPR000467">
    <property type="entry name" value="G_patch_dom"/>
</dbReference>
<evidence type="ECO:0000259" key="2">
    <source>
        <dbReference type="PROSITE" id="PS50174"/>
    </source>
</evidence>
<dbReference type="Pfam" id="PF01585">
    <property type="entry name" value="G-patch"/>
    <property type="match status" value="1"/>
</dbReference>
<keyword evidence="4" id="KW-1185">Reference proteome</keyword>
<dbReference type="SMART" id="SM01173">
    <property type="entry name" value="DUF4187"/>
    <property type="match status" value="1"/>
</dbReference>
<dbReference type="GO" id="GO:0003676">
    <property type="term" value="F:nucleic acid binding"/>
    <property type="evidence" value="ECO:0007669"/>
    <property type="project" value="InterPro"/>
</dbReference>
<dbReference type="Pfam" id="PF13821">
    <property type="entry name" value="DUF4187"/>
    <property type="match status" value="1"/>
</dbReference>
<dbReference type="PANTHER" id="PTHR21032:SF0">
    <property type="entry name" value="G PATCH DOMAIN-CONTAINING PROTEIN 11"/>
    <property type="match status" value="1"/>
</dbReference>
<feature type="compositionally biased region" description="Basic and acidic residues" evidence="1">
    <location>
        <begin position="47"/>
        <end position="74"/>
    </location>
</feature>
<dbReference type="InterPro" id="IPR039249">
    <property type="entry name" value="GPATCH11"/>
</dbReference>
<dbReference type="EMBL" id="AYKW01000001">
    <property type="protein sequence ID" value="PIL36770.1"/>
    <property type="molecule type" value="Genomic_DNA"/>
</dbReference>
<protein>
    <recommendedName>
        <fullName evidence="2">G-patch domain-containing protein</fullName>
    </recommendedName>
</protein>
<feature type="domain" description="G-patch" evidence="2">
    <location>
        <begin position="81"/>
        <end position="109"/>
    </location>
</feature>
<dbReference type="GO" id="GO:0000776">
    <property type="term" value="C:kinetochore"/>
    <property type="evidence" value="ECO:0007669"/>
    <property type="project" value="TreeGrafter"/>
</dbReference>
<name>A0A2G8SSN6_9APHY</name>
<gene>
    <name evidence="3" type="ORF">GSI_00460</name>
</gene>
<feature type="compositionally biased region" description="Basic and acidic residues" evidence="1">
    <location>
        <begin position="117"/>
        <end position="132"/>
    </location>
</feature>
<organism evidence="3 4">
    <name type="scientific">Ganoderma sinense ZZ0214-1</name>
    <dbReference type="NCBI Taxonomy" id="1077348"/>
    <lineage>
        <taxon>Eukaryota</taxon>
        <taxon>Fungi</taxon>
        <taxon>Dikarya</taxon>
        <taxon>Basidiomycota</taxon>
        <taxon>Agaricomycotina</taxon>
        <taxon>Agaricomycetes</taxon>
        <taxon>Polyporales</taxon>
        <taxon>Polyporaceae</taxon>
        <taxon>Ganoderma</taxon>
    </lineage>
</organism>